<dbReference type="PANTHER" id="PTHR46339">
    <property type="entry name" value="PROTEIN CBG15282-RELATED"/>
    <property type="match status" value="1"/>
</dbReference>
<name>A0A914UKN9_9BILA</name>
<feature type="chain" id="PRO_5036917785" evidence="1">
    <location>
        <begin position="20"/>
        <end position="215"/>
    </location>
</feature>
<evidence type="ECO:0000313" key="2">
    <source>
        <dbReference type="Proteomes" id="UP000887566"/>
    </source>
</evidence>
<dbReference type="AlphaFoldDB" id="A0A914UKN9"/>
<evidence type="ECO:0000313" key="3">
    <source>
        <dbReference type="WBParaSite" id="PSAMB.scaffold10640size3934.g33472.t1"/>
    </source>
</evidence>
<dbReference type="Proteomes" id="UP000887566">
    <property type="component" value="Unplaced"/>
</dbReference>
<keyword evidence="1" id="KW-0732">Signal</keyword>
<dbReference type="InterPro" id="IPR053014">
    <property type="entry name" value="Cuticle_assoc_divergent"/>
</dbReference>
<sequence>MILTCSAIIIASAAGLADAVYYGSGTVGASCNFNTDCVTAATMYCNAGACACYSDYTSYLGYCYAKIDPGTSGCAYDFQCSAVWPGAICVGSTGGAAADGTCECSSPDYIEEETRDGTVCTKFTDAFGNPTPTACPLPENGGQYTLLNNHVDSGTLTPFATCTPAATGVDTTDATLGLCQYTNSDSTFIDVSNLYDCIEPEPGMGIPGICCPNRG</sequence>
<organism evidence="2 3">
    <name type="scientific">Plectus sambesii</name>
    <dbReference type="NCBI Taxonomy" id="2011161"/>
    <lineage>
        <taxon>Eukaryota</taxon>
        <taxon>Metazoa</taxon>
        <taxon>Ecdysozoa</taxon>
        <taxon>Nematoda</taxon>
        <taxon>Chromadorea</taxon>
        <taxon>Plectida</taxon>
        <taxon>Plectina</taxon>
        <taxon>Plectoidea</taxon>
        <taxon>Plectidae</taxon>
        <taxon>Plectus</taxon>
    </lineage>
</organism>
<accession>A0A914UKN9</accession>
<keyword evidence="2" id="KW-1185">Reference proteome</keyword>
<reference evidence="3" key="1">
    <citation type="submission" date="2022-11" db="UniProtKB">
        <authorList>
            <consortium name="WormBaseParasite"/>
        </authorList>
    </citation>
    <scope>IDENTIFICATION</scope>
</reference>
<proteinExistence type="predicted"/>
<protein>
    <submittedName>
        <fullName evidence="3">Uncharacterized protein</fullName>
    </submittedName>
</protein>
<evidence type="ECO:0000256" key="1">
    <source>
        <dbReference type="SAM" id="SignalP"/>
    </source>
</evidence>
<dbReference type="WBParaSite" id="PSAMB.scaffold10640size3934.g33472.t1">
    <property type="protein sequence ID" value="PSAMB.scaffold10640size3934.g33472.t1"/>
    <property type="gene ID" value="PSAMB.scaffold10640size3934.g33472"/>
</dbReference>
<feature type="signal peptide" evidence="1">
    <location>
        <begin position="1"/>
        <end position="19"/>
    </location>
</feature>